<evidence type="ECO:0000313" key="1">
    <source>
        <dbReference type="EMBL" id="SFQ66821.1"/>
    </source>
</evidence>
<proteinExistence type="predicted"/>
<dbReference type="GeneID" id="93704523"/>
<gene>
    <name evidence="1" type="ORF">SAMN02745910_02648</name>
</gene>
<dbReference type="EMBL" id="FOXX01000006">
    <property type="protein sequence ID" value="SFQ66821.1"/>
    <property type="molecule type" value="Genomic_DNA"/>
</dbReference>
<protein>
    <submittedName>
        <fullName evidence="1">Uncharacterized protein</fullName>
    </submittedName>
</protein>
<keyword evidence="2" id="KW-1185">Reference proteome</keyword>
<accession>A0A1I6ADQ1</accession>
<organism evidence="1 2">
    <name type="scientific">Priestia endophytica DSM 13796</name>
    <dbReference type="NCBI Taxonomy" id="1121089"/>
    <lineage>
        <taxon>Bacteria</taxon>
        <taxon>Bacillati</taxon>
        <taxon>Bacillota</taxon>
        <taxon>Bacilli</taxon>
        <taxon>Bacillales</taxon>
        <taxon>Bacillaceae</taxon>
        <taxon>Priestia</taxon>
    </lineage>
</organism>
<evidence type="ECO:0000313" key="2">
    <source>
        <dbReference type="Proteomes" id="UP000182762"/>
    </source>
</evidence>
<dbReference type="Proteomes" id="UP000182762">
    <property type="component" value="Unassembled WGS sequence"/>
</dbReference>
<reference evidence="1 2" key="1">
    <citation type="submission" date="2016-10" db="EMBL/GenBank/DDBJ databases">
        <authorList>
            <person name="Varghese N."/>
            <person name="Submissions S."/>
        </authorList>
    </citation>
    <scope>NUCLEOTIDE SEQUENCE [LARGE SCALE GENOMIC DNA]</scope>
    <source>
        <strain evidence="1 2">DSM 13796</strain>
    </source>
</reference>
<comment type="caution">
    <text evidence="1">The sequence shown here is derived from an EMBL/GenBank/DDBJ whole genome shotgun (WGS) entry which is preliminary data.</text>
</comment>
<sequence length="48" mass="5733">MEHSKKEEIVGLAKRIIELDIERDEMWEELTRLTGAHAHEILRYLQNS</sequence>
<dbReference type="RefSeq" id="WP_019392086.1">
    <property type="nucleotide sequence ID" value="NZ_FOXX01000006.1"/>
</dbReference>
<name>A0A1I6ADQ1_9BACI</name>